<dbReference type="PANTHER" id="PTHR37577:SF1">
    <property type="entry name" value="INTEGRAL MEMBRANE PROTEIN"/>
    <property type="match status" value="1"/>
</dbReference>
<reference evidence="2 3" key="1">
    <citation type="journal article" date="2018" name="Front. Microbiol.">
        <title>Genome-Wide Analysis of Corynespora cassiicola Leaf Fall Disease Putative Effectors.</title>
        <authorList>
            <person name="Lopez D."/>
            <person name="Ribeiro S."/>
            <person name="Label P."/>
            <person name="Fumanal B."/>
            <person name="Venisse J.S."/>
            <person name="Kohler A."/>
            <person name="de Oliveira R.R."/>
            <person name="Labutti K."/>
            <person name="Lipzen A."/>
            <person name="Lail K."/>
            <person name="Bauer D."/>
            <person name="Ohm R.A."/>
            <person name="Barry K.W."/>
            <person name="Spatafora J."/>
            <person name="Grigoriev I.V."/>
            <person name="Martin F.M."/>
            <person name="Pujade-Renaud V."/>
        </authorList>
    </citation>
    <scope>NUCLEOTIDE SEQUENCE [LARGE SCALE GENOMIC DNA]</scope>
    <source>
        <strain evidence="2 3">Philippines</strain>
    </source>
</reference>
<accession>A0A2T2NT76</accession>
<evidence type="ECO:0000313" key="2">
    <source>
        <dbReference type="EMBL" id="PSN68278.1"/>
    </source>
</evidence>
<keyword evidence="1" id="KW-0472">Membrane</keyword>
<evidence type="ECO:0000313" key="3">
    <source>
        <dbReference type="Proteomes" id="UP000240883"/>
    </source>
</evidence>
<gene>
    <name evidence="2" type="ORF">BS50DRAFT_360283</name>
</gene>
<dbReference type="PANTHER" id="PTHR37577">
    <property type="entry name" value="INTEGRAL MEMBRANE PROTEIN"/>
    <property type="match status" value="1"/>
</dbReference>
<dbReference type="STRING" id="1448308.A0A2T2NT76"/>
<organism evidence="2 3">
    <name type="scientific">Corynespora cassiicola Philippines</name>
    <dbReference type="NCBI Taxonomy" id="1448308"/>
    <lineage>
        <taxon>Eukaryota</taxon>
        <taxon>Fungi</taxon>
        <taxon>Dikarya</taxon>
        <taxon>Ascomycota</taxon>
        <taxon>Pezizomycotina</taxon>
        <taxon>Dothideomycetes</taxon>
        <taxon>Pleosporomycetidae</taxon>
        <taxon>Pleosporales</taxon>
        <taxon>Corynesporascaceae</taxon>
        <taxon>Corynespora</taxon>
    </lineage>
</organism>
<dbReference type="OrthoDB" id="5427664at2759"/>
<keyword evidence="1" id="KW-1133">Transmembrane helix</keyword>
<dbReference type="AlphaFoldDB" id="A0A2T2NT76"/>
<feature type="transmembrane region" description="Helical" evidence="1">
    <location>
        <begin position="102"/>
        <end position="129"/>
    </location>
</feature>
<feature type="transmembrane region" description="Helical" evidence="1">
    <location>
        <begin position="481"/>
        <end position="499"/>
    </location>
</feature>
<evidence type="ECO:0000256" key="1">
    <source>
        <dbReference type="SAM" id="Phobius"/>
    </source>
</evidence>
<feature type="transmembrane region" description="Helical" evidence="1">
    <location>
        <begin position="450"/>
        <end position="469"/>
    </location>
</feature>
<name>A0A2T2NT76_CORCC</name>
<proteinExistence type="predicted"/>
<dbReference type="Proteomes" id="UP000240883">
    <property type="component" value="Unassembled WGS sequence"/>
</dbReference>
<dbReference type="EMBL" id="KZ678134">
    <property type="protein sequence ID" value="PSN68278.1"/>
    <property type="molecule type" value="Genomic_DNA"/>
</dbReference>
<dbReference type="InterPro" id="IPR053018">
    <property type="entry name" value="Elsinochrome_Biosynth-Asso"/>
</dbReference>
<sequence length="527" mass="60141">MIEYIVNILKKTRVLAWTLDCIKLRLTPKEREAAITRFVLSMSDQQLVTGLAILVAVTANQPTISPAEFQIALSLAWFSSTTHLSTLYFLSHYLQSHTVLRGFRVGCIVILTILFIYCFTVAVILQGVSTDRIPVRCYVNRCTQLSSDYLLAWPYISWASVALVLVMEYKNSVLMAYGCGANDIWALGPLSRKLVQLGGMPQMSRDEWSKLQEEVLKEKESFDRRRWLERALYLCTPQVHMSRDGDETRELSNSKLLPLQRLTSHIILYQPRVFQRGNSSFPLGTQSVFLFIYGLTQMIVFQVQLGTSDIEIDRSMGFGQITALILLVLPFLAAAEIYYESKPQAPDGPQEIELHEIITHQVQTEQSSTFNSFLDLGDTQSMDLETANDTYDAHRHVIQRYLYQEDKKLESSSSTTPKTNPIQQYKKDMLIVTKRLLIVERDWKIGKPGIVSFFPTVIAAVIATCMNMGTFSTTMSIISDLIFPILLLFHIIGRLSVYIKNIFHYFESKHTFHRILEELRGQAGSRD</sequence>
<feature type="transmembrane region" description="Helical" evidence="1">
    <location>
        <begin position="288"/>
        <end position="305"/>
    </location>
</feature>
<feature type="transmembrane region" description="Helical" evidence="1">
    <location>
        <begin position="317"/>
        <end position="339"/>
    </location>
</feature>
<feature type="transmembrane region" description="Helical" evidence="1">
    <location>
        <begin position="149"/>
        <end position="167"/>
    </location>
</feature>
<protein>
    <submittedName>
        <fullName evidence="2">Uncharacterized protein</fullName>
    </submittedName>
</protein>
<keyword evidence="3" id="KW-1185">Reference proteome</keyword>
<keyword evidence="1" id="KW-0812">Transmembrane</keyword>